<dbReference type="InterPro" id="IPR027417">
    <property type="entry name" value="P-loop_NTPase"/>
</dbReference>
<evidence type="ECO:0000259" key="5">
    <source>
        <dbReference type="PROSITE" id="PS51657"/>
    </source>
</evidence>
<dbReference type="InterPro" id="IPR002588">
    <property type="entry name" value="Alphavirus-like_MT_dom"/>
</dbReference>
<dbReference type="RefSeq" id="NP_059511.1">
    <property type="nucleotide sequence ID" value="NC_002358.1"/>
</dbReference>
<reference evidence="7 8" key="1">
    <citation type="journal article" date="1999" name="Virology">
        <title>Sequences of European wheat mosaic virus and oat golden stripe virus and genome analysis of the genus furovirus.</title>
        <authorList>
            <person name="Diao A."/>
            <person name="Chen J."/>
            <person name="Gitton F."/>
            <person name="Antoniw J.F."/>
            <person name="Mullins A.M."/>
            <person name="Hall A.M."/>
            <person name="Adams M.J."/>
        </authorList>
    </citation>
    <scope>NUCLEOTIDE SEQUENCE [LARGE SCALE GENOMIC DNA]</scope>
</reference>
<evidence type="ECO:0000256" key="4">
    <source>
        <dbReference type="ARBA" id="ARBA00022840"/>
    </source>
</evidence>
<name>Q9QBU8_9VIRU</name>
<keyword evidence="8" id="KW-1185">Reference proteome</keyword>
<dbReference type="GO" id="GO:0008174">
    <property type="term" value="F:mRNA methyltransferase activity"/>
    <property type="evidence" value="ECO:0007669"/>
    <property type="project" value="UniProtKB-UniRule"/>
</dbReference>
<evidence type="ECO:0000313" key="7">
    <source>
        <dbReference type="EMBL" id="CAB57883.1"/>
    </source>
</evidence>
<dbReference type="InterPro" id="IPR013664">
    <property type="entry name" value="Virgavirus_MeTrfase_C"/>
</dbReference>
<dbReference type="EMBL" id="AJ132578">
    <property type="protein sequence ID" value="CAB57883.1"/>
    <property type="molecule type" value="Genomic_RNA"/>
</dbReference>
<keyword evidence="1" id="KW-0808">Transferase</keyword>
<dbReference type="Pfam" id="PF01443">
    <property type="entry name" value="Viral_helicase1"/>
    <property type="match status" value="1"/>
</dbReference>
<dbReference type="InterPro" id="IPR027351">
    <property type="entry name" value="(+)RNA_virus_helicase_core_dom"/>
</dbReference>
<dbReference type="PROSITE" id="PS51657">
    <property type="entry name" value="PSRV_HELICASE"/>
    <property type="match status" value="1"/>
</dbReference>
<dbReference type="Pfam" id="PF08456">
    <property type="entry name" value="Vmethyltransf_C"/>
    <property type="match status" value="1"/>
</dbReference>
<dbReference type="GO" id="GO:0016556">
    <property type="term" value="P:mRNA modification"/>
    <property type="evidence" value="ECO:0007669"/>
    <property type="project" value="InterPro"/>
</dbReference>
<dbReference type="Pfam" id="PF01660">
    <property type="entry name" value="Vmethyltransf"/>
    <property type="match status" value="1"/>
</dbReference>
<dbReference type="GO" id="GO:0016787">
    <property type="term" value="F:hydrolase activity"/>
    <property type="evidence" value="ECO:0007669"/>
    <property type="project" value="UniProtKB-KW"/>
</dbReference>
<dbReference type="SUPFAM" id="SSF52540">
    <property type="entry name" value="P-loop containing nucleoside triphosphate hydrolases"/>
    <property type="match status" value="2"/>
</dbReference>
<dbReference type="PROSITE" id="PS51743">
    <property type="entry name" value="ALPHAVIRUS_MT"/>
    <property type="match status" value="1"/>
</dbReference>
<evidence type="ECO:0000256" key="3">
    <source>
        <dbReference type="ARBA" id="ARBA00022801"/>
    </source>
</evidence>
<dbReference type="Gene3D" id="3.40.50.300">
    <property type="entry name" value="P-loop containing nucleotide triphosphate hydrolases"/>
    <property type="match status" value="2"/>
</dbReference>
<dbReference type="GeneID" id="991221"/>
<evidence type="ECO:0000256" key="2">
    <source>
        <dbReference type="ARBA" id="ARBA00022741"/>
    </source>
</evidence>
<evidence type="ECO:0000256" key="1">
    <source>
        <dbReference type="ARBA" id="ARBA00022679"/>
    </source>
</evidence>
<keyword evidence="4" id="KW-0067">ATP-binding</keyword>
<dbReference type="Proteomes" id="UP000203486">
    <property type="component" value="Genome"/>
</dbReference>
<keyword evidence="3" id="KW-0378">Hydrolase</keyword>
<dbReference type="GO" id="GO:0005524">
    <property type="term" value="F:ATP binding"/>
    <property type="evidence" value="ECO:0007669"/>
    <property type="project" value="UniProtKB-KW"/>
</dbReference>
<dbReference type="KEGG" id="vg:991221"/>
<dbReference type="GO" id="GO:0003723">
    <property type="term" value="F:RNA binding"/>
    <property type="evidence" value="ECO:0007669"/>
    <property type="project" value="InterPro"/>
</dbReference>
<feature type="domain" description="(+)RNA virus helicase C-terminal" evidence="5">
    <location>
        <begin position="1016"/>
        <end position="1345"/>
    </location>
</feature>
<keyword evidence="2" id="KW-0547">Nucleotide-binding</keyword>
<proteinExistence type="predicted"/>
<dbReference type="GO" id="GO:0006396">
    <property type="term" value="P:RNA processing"/>
    <property type="evidence" value="ECO:0007669"/>
    <property type="project" value="InterPro"/>
</dbReference>
<evidence type="ECO:0000259" key="6">
    <source>
        <dbReference type="PROSITE" id="PS51743"/>
    </source>
</evidence>
<accession>Q9QBU8</accession>
<sequence>MPIDSSTILGIINEEEVVRAAIATSATRTNSELHRTVCEHIRGQFLDTVENQKTKKKIDVRRDLTQEQLQLLNDLYPERHIVTSNCERGTHSFAAASRKIETDLILSRIPKNANVYDIGGNWATHLKRKDLRKVHCCCPILDFRDAQRKTTRWLSVEKFITDRNELMPEVGEKLKEIQEDENFISGNLRKGLVEPKFLTGKWYCENKFEDCVFKAEKAYAMAIHSIYDIALDDLANAMEEKRIKYLMGTFLFSVDMLIGKKRGEMTTVDGFYEIDGEDVKYGFYDDTNCGYKHNMQQLMEYLTRTFVKAKAGSVYYLELTEQRGDVMFFSMTDATEARMHGVAQDESFKCIPIDSKDNVVFPLFELDKRTDVLVFSEIILSRTFVRRAVEYTARLKPNQLNAETVNSYLTSTNNTVIIGGSAKKTVEKVDALLIQQITTTLIVWTELMNARQKRVLTQLRLQMKDDVNFSSLAQAAFHKVFGKVSTYQKALRVFARWISYCHGSDAIEFRNVPLYVEITDRVKLWKQHAPNHGFSFDLEGLDAKIELHKELERERKAISEYVASDKLGELCPKEVDAGSVTEVREYQDGRRRATASDLKSGEVFTNFVDDWCNKEDHFNHRHTDAEHKYSAMVAMLKSIWEVFVPSMQFAPVYVDVDAKLDSVADDVVVSDGSDDDDDDAPTAPEVVEVTVEKENAEVLPAVVDRAAVWRDYTEALLKGKNVTLPLEVLRTPVPTALENTELCVRSNGKEVLVVPVLRTPAPTAPESVESCVRSKGKEVLVVPAEVPLRGSSSRSSESEVRTEHELLEVDMRVLAAVTEALDEMEKSLKVVVPETPCKPLYVSDITDSDDDSEPGSKPWGLLAEEESDDSFYINSELISNSVKKGVLPKQPDFRKFPTVQQKAKHEFMWYLRCKITSDRTTLRSIIDDHLRGVFHNGNCELPSDSCFLDYTSNNGGEWVYGKPSRVGHCYGVGFSLSSAGKVIKCELMKLIWDVDERGNPSQKPFNTKTVQYMLLSDITFLMNEMLIFRNLQASLLRKDRTKQAVIMLKDGVPGCGKSTWILNNANHVKDVVLSMGREATLDLKDKFARKYKCQERELKRIRTVDSYLMHDCGKTLRASVVHFDEALMAHAGMVYFCADLLGAKKVICQGDSQQIPFVNRVESISLQYAKLVIDRTESVRMTYRSPIDVAHYLNAKAYYDGGRVTTKNEVLRSMSVVGPRGTRPMNSAYCVPYVKDTQYLTFTQAEKDDLFKALRSKGSVSVNTVHEAQGKTFDNVILVRLKTTENPIYPGGLKSKPYTIVSVTRHRRSLVYYTAVEDRLFFDIGEMKSVMEDKLMKNLNLENQK</sequence>
<protein>
    <submittedName>
        <fullName evidence="7">Replicase</fullName>
    </submittedName>
</protein>
<feature type="domain" description="Alphavirus-like MT" evidence="6">
    <location>
        <begin position="82"/>
        <end position="302"/>
    </location>
</feature>
<evidence type="ECO:0000313" key="8">
    <source>
        <dbReference type="Proteomes" id="UP000203486"/>
    </source>
</evidence>
<gene>
    <name evidence="7" type="primary">ORF1</name>
</gene>
<organism evidence="7 8">
    <name type="scientific">Oat golden stripe virus</name>
    <dbReference type="NCBI Taxonomy" id="45103"/>
    <lineage>
        <taxon>Viruses</taxon>
        <taxon>Riboviria</taxon>
        <taxon>Orthornavirae</taxon>
        <taxon>Kitrinoviricota</taxon>
        <taxon>Alsuviricetes</taxon>
        <taxon>Martellivirales</taxon>
        <taxon>Virgaviridae</taxon>
        <taxon>Furovirus</taxon>
        <taxon>Furovirus avenae</taxon>
    </lineage>
</organism>